<sequence>MGALKGLPVNKRAGQIAATCGLDVESPFLGDVYIGRVVLTPSPTRNGNFDLSELDSSSPFLRSAPSENTQYQVAMEEYSKAARAKTVEGKARAGMGSGSGADGSPNALAAAATPSTPGQYKWAQTPTDLEVTLALPAGTLKRDVKVSVGAKSLKVDVKSSADANAPPLVDLKLFAAVRPDEMTWTLSGTMEGLPQLQVMVEKAVSVTWSRLEVASEGQIL</sequence>
<dbReference type="CDD" id="cd06467">
    <property type="entry name" value="p23_NUDC_like"/>
    <property type="match status" value="1"/>
</dbReference>
<dbReference type="Proteomes" id="UP000037460">
    <property type="component" value="Unassembled WGS sequence"/>
</dbReference>
<dbReference type="Pfam" id="PF04969">
    <property type="entry name" value="CS"/>
    <property type="match status" value="1"/>
</dbReference>
<dbReference type="GO" id="GO:0051082">
    <property type="term" value="F:unfolded protein binding"/>
    <property type="evidence" value="ECO:0007669"/>
    <property type="project" value="TreeGrafter"/>
</dbReference>
<reference evidence="6" key="1">
    <citation type="journal article" date="2015" name="PLoS Genet.">
        <title>Genome Sequence and Transcriptome Analyses of Chrysochromulina tobin: Metabolic Tools for Enhanced Algal Fitness in the Prominent Order Prymnesiales (Haptophyceae).</title>
        <authorList>
            <person name="Hovde B.T."/>
            <person name="Deodato C.R."/>
            <person name="Hunsperger H.M."/>
            <person name="Ryken S.A."/>
            <person name="Yost W."/>
            <person name="Jha R.K."/>
            <person name="Patterson J."/>
            <person name="Monnat R.J. Jr."/>
            <person name="Barlow S.B."/>
            <person name="Starkenburg S.R."/>
            <person name="Cattolico R.A."/>
        </authorList>
    </citation>
    <scope>NUCLEOTIDE SEQUENCE</scope>
    <source>
        <strain evidence="6">CCMP291</strain>
    </source>
</reference>
<proteinExistence type="predicted"/>
<dbReference type="Gene3D" id="2.60.40.790">
    <property type="match status" value="1"/>
</dbReference>
<gene>
    <name evidence="5" type="ORF">Ctob_004074</name>
</gene>
<dbReference type="GO" id="GO:0006457">
    <property type="term" value="P:protein folding"/>
    <property type="evidence" value="ECO:0007669"/>
    <property type="project" value="TreeGrafter"/>
</dbReference>
<dbReference type="InterPro" id="IPR007052">
    <property type="entry name" value="CS_dom"/>
</dbReference>
<comment type="subcellular location">
    <subcellularLocation>
        <location evidence="1">Cytoplasm</location>
    </subcellularLocation>
</comment>
<dbReference type="InterPro" id="IPR008978">
    <property type="entry name" value="HSP20-like_chaperone"/>
</dbReference>
<dbReference type="OrthoDB" id="496827at2759"/>
<keyword evidence="2" id="KW-0963">Cytoplasm</keyword>
<feature type="domain" description="CS" evidence="4">
    <location>
        <begin position="115"/>
        <end position="212"/>
    </location>
</feature>
<accession>A0A0M0JBT4</accession>
<feature type="region of interest" description="Disordered" evidence="3">
    <location>
        <begin position="89"/>
        <end position="120"/>
    </location>
</feature>
<dbReference type="GO" id="GO:0005737">
    <property type="term" value="C:cytoplasm"/>
    <property type="evidence" value="ECO:0007669"/>
    <property type="project" value="UniProtKB-SubCell"/>
</dbReference>
<evidence type="ECO:0000256" key="3">
    <source>
        <dbReference type="SAM" id="MobiDB-lite"/>
    </source>
</evidence>
<evidence type="ECO:0000256" key="1">
    <source>
        <dbReference type="ARBA" id="ARBA00004496"/>
    </source>
</evidence>
<keyword evidence="6" id="KW-1185">Reference proteome</keyword>
<dbReference type="AlphaFoldDB" id="A0A0M0JBT4"/>
<name>A0A0M0JBT4_9EUKA</name>
<dbReference type="SUPFAM" id="SSF49764">
    <property type="entry name" value="HSP20-like chaperones"/>
    <property type="match status" value="1"/>
</dbReference>
<organism evidence="5 6">
    <name type="scientific">Chrysochromulina tobinii</name>
    <dbReference type="NCBI Taxonomy" id="1460289"/>
    <lineage>
        <taxon>Eukaryota</taxon>
        <taxon>Haptista</taxon>
        <taxon>Haptophyta</taxon>
        <taxon>Prymnesiophyceae</taxon>
        <taxon>Prymnesiales</taxon>
        <taxon>Chrysochromulinaceae</taxon>
        <taxon>Chrysochromulina</taxon>
    </lineage>
</organism>
<evidence type="ECO:0000256" key="2">
    <source>
        <dbReference type="ARBA" id="ARBA00022490"/>
    </source>
</evidence>
<comment type="caution">
    <text evidence="5">The sequence shown here is derived from an EMBL/GenBank/DDBJ whole genome shotgun (WGS) entry which is preliminary data.</text>
</comment>
<dbReference type="PANTHER" id="PTHR12356:SF3">
    <property type="entry name" value="NUCLEAR MIGRATION PROTEIN NUDC"/>
    <property type="match status" value="1"/>
</dbReference>
<dbReference type="EMBL" id="JWZX01003167">
    <property type="protein sequence ID" value="KOO23688.1"/>
    <property type="molecule type" value="Genomic_DNA"/>
</dbReference>
<evidence type="ECO:0000313" key="6">
    <source>
        <dbReference type="Proteomes" id="UP000037460"/>
    </source>
</evidence>
<dbReference type="PROSITE" id="PS51203">
    <property type="entry name" value="CS"/>
    <property type="match status" value="1"/>
</dbReference>
<evidence type="ECO:0000259" key="4">
    <source>
        <dbReference type="PROSITE" id="PS51203"/>
    </source>
</evidence>
<protein>
    <recommendedName>
        <fullName evidence="4">CS domain-containing protein</fullName>
    </recommendedName>
</protein>
<dbReference type="PANTHER" id="PTHR12356">
    <property type="entry name" value="NUCLEAR MOVEMENT PROTEIN NUDC"/>
    <property type="match status" value="1"/>
</dbReference>
<evidence type="ECO:0000313" key="5">
    <source>
        <dbReference type="EMBL" id="KOO23688.1"/>
    </source>
</evidence>
<dbReference type="InterPro" id="IPR037898">
    <property type="entry name" value="NudC_fam"/>
</dbReference>